<reference evidence="3" key="1">
    <citation type="submission" date="2018-04" db="EMBL/GenBank/DDBJ databases">
        <authorList>
            <person name="Cornet L."/>
        </authorList>
    </citation>
    <scope>NUCLEOTIDE SEQUENCE [LARGE SCALE GENOMIC DNA]</scope>
</reference>
<name>A0A2W4Y5T1_9CYAN</name>
<proteinExistence type="predicted"/>
<comment type="caution">
    <text evidence="2">The sequence shown here is derived from an EMBL/GenBank/DDBJ whole genome shotgun (WGS) entry which is preliminary data.</text>
</comment>
<sequence length="260" mass="29074">MAPISYSAPVNALLQLGEEHIRSREEWPDYPKLYGFTAEHIPDLIQMAINQDLNWAPSDSPEVWAPLHAWRVLGQLKAETAIEPLLSVFHVMEDSDWFSKDMPNVFALIGPAAISPVHAFLADSENAFYCRWTAASILVKIGQTHPQVRTDCLAILEQQLEQYSKNSPMFNGVLIANLMDLEAQESAPLMERAFAAKRVDSSIAGDWIDVQYGLGLISQAEIYDLRRQVDAEKLRSKTSKVAANPPKGFGAEPSKKKKKR</sequence>
<dbReference type="InterPro" id="IPR011989">
    <property type="entry name" value="ARM-like"/>
</dbReference>
<feature type="region of interest" description="Disordered" evidence="1">
    <location>
        <begin position="234"/>
        <end position="260"/>
    </location>
</feature>
<dbReference type="EMBL" id="QBMN01000043">
    <property type="protein sequence ID" value="PZO42771.1"/>
    <property type="molecule type" value="Genomic_DNA"/>
</dbReference>
<evidence type="ECO:0000313" key="3">
    <source>
        <dbReference type="Proteomes" id="UP000249081"/>
    </source>
</evidence>
<protein>
    <recommendedName>
        <fullName evidence="4">PBS lyase</fullName>
    </recommendedName>
</protein>
<dbReference type="Gene3D" id="1.25.10.10">
    <property type="entry name" value="Leucine-rich Repeat Variant"/>
    <property type="match status" value="1"/>
</dbReference>
<dbReference type="Proteomes" id="UP000249081">
    <property type="component" value="Unassembled WGS sequence"/>
</dbReference>
<gene>
    <name evidence="2" type="ORF">DCF17_08030</name>
</gene>
<reference evidence="2 3" key="2">
    <citation type="submission" date="2018-06" db="EMBL/GenBank/DDBJ databases">
        <title>Metagenomic assembly of (sub)arctic Cyanobacteria and their associated microbiome from non-axenic cultures.</title>
        <authorList>
            <person name="Baurain D."/>
        </authorList>
    </citation>
    <scope>NUCLEOTIDE SEQUENCE [LARGE SCALE GENOMIC DNA]</scope>
    <source>
        <strain evidence="2">ULC041bin1</strain>
    </source>
</reference>
<evidence type="ECO:0000256" key="1">
    <source>
        <dbReference type="SAM" id="MobiDB-lite"/>
    </source>
</evidence>
<dbReference type="AlphaFoldDB" id="A0A2W4Y5T1"/>
<evidence type="ECO:0000313" key="2">
    <source>
        <dbReference type="EMBL" id="PZO42771.1"/>
    </source>
</evidence>
<evidence type="ECO:0008006" key="4">
    <source>
        <dbReference type="Google" id="ProtNLM"/>
    </source>
</evidence>
<accession>A0A2W4Y5T1</accession>
<organism evidence="2 3">
    <name type="scientific">Shackletoniella antarctica</name>
    <dbReference type="NCBI Taxonomy" id="268115"/>
    <lineage>
        <taxon>Bacteria</taxon>
        <taxon>Bacillati</taxon>
        <taxon>Cyanobacteriota</taxon>
        <taxon>Cyanophyceae</taxon>
        <taxon>Oculatellales</taxon>
        <taxon>Oculatellaceae</taxon>
        <taxon>Shackletoniella</taxon>
    </lineage>
</organism>